<dbReference type="InterPro" id="IPR050681">
    <property type="entry name" value="CDF/SLC30A"/>
</dbReference>
<dbReference type="InterPro" id="IPR036837">
    <property type="entry name" value="Cation_efflux_CTD_sf"/>
</dbReference>
<dbReference type="RefSeq" id="WP_344105695.1">
    <property type="nucleotide sequence ID" value="NZ_BAAANL010000008.1"/>
</dbReference>
<keyword evidence="9" id="KW-1185">Reference proteome</keyword>
<sequence>MTDHHAPGHRPAHGHAHTPAADPSAPGHRRRLGIAFAIGLAVLLAQAAGAWLTGSLALLVDTAHVLTDVAGVGIALVAATLALRPPTARRTWGFRRAEVLAALGQAAVLLAVGIYALAEGVRRLFEPAGVPGTELLVFGVIGLAGNVAALLVLAGARSSSYNLRAAFLEVLNDALGSVGVIAAAIVIATTGWQRADAVAGLLIAALIVPRAVRLLLETASVLLESTPPGLDLDAVRRRLLAQDHVADVHDLHASLVATGLPTLTAHVVVHEACFREGCAPQVLDALQRCVATEFDVSIEHSTFQLEPAGHLGHERAHHA</sequence>
<evidence type="ECO:0000313" key="9">
    <source>
        <dbReference type="Proteomes" id="UP001501094"/>
    </source>
</evidence>
<dbReference type="PANTHER" id="PTHR11562">
    <property type="entry name" value="CATION EFFLUX PROTEIN/ ZINC TRANSPORTER"/>
    <property type="match status" value="1"/>
</dbReference>
<keyword evidence="2 6" id="KW-0812">Transmembrane</keyword>
<dbReference type="NCBIfam" id="TIGR01297">
    <property type="entry name" value="CDF"/>
    <property type="match status" value="1"/>
</dbReference>
<dbReference type="Pfam" id="PF01545">
    <property type="entry name" value="Cation_efflux"/>
    <property type="match status" value="1"/>
</dbReference>
<feature type="compositionally biased region" description="Basic residues" evidence="5">
    <location>
        <begin position="7"/>
        <end position="16"/>
    </location>
</feature>
<gene>
    <name evidence="8" type="ORF">GCM10009751_36280</name>
</gene>
<keyword evidence="3 6" id="KW-1133">Transmembrane helix</keyword>
<evidence type="ECO:0000256" key="3">
    <source>
        <dbReference type="ARBA" id="ARBA00022989"/>
    </source>
</evidence>
<accession>A0ABN2NL62</accession>
<feature type="domain" description="Cation efflux protein transmembrane" evidence="7">
    <location>
        <begin position="34"/>
        <end position="223"/>
    </location>
</feature>
<dbReference type="SUPFAM" id="SSF160240">
    <property type="entry name" value="Cation efflux protein cytoplasmic domain-like"/>
    <property type="match status" value="1"/>
</dbReference>
<feature type="transmembrane region" description="Helical" evidence="6">
    <location>
        <begin position="97"/>
        <end position="115"/>
    </location>
</feature>
<dbReference type="EMBL" id="BAAANL010000008">
    <property type="protein sequence ID" value="GAA1873512.1"/>
    <property type="molecule type" value="Genomic_DNA"/>
</dbReference>
<evidence type="ECO:0000256" key="5">
    <source>
        <dbReference type="SAM" id="MobiDB-lite"/>
    </source>
</evidence>
<evidence type="ECO:0000256" key="4">
    <source>
        <dbReference type="ARBA" id="ARBA00023136"/>
    </source>
</evidence>
<dbReference type="InterPro" id="IPR002524">
    <property type="entry name" value="Cation_efflux"/>
</dbReference>
<evidence type="ECO:0000259" key="7">
    <source>
        <dbReference type="Pfam" id="PF01545"/>
    </source>
</evidence>
<evidence type="ECO:0000256" key="1">
    <source>
        <dbReference type="ARBA" id="ARBA00004141"/>
    </source>
</evidence>
<feature type="transmembrane region" description="Helical" evidence="6">
    <location>
        <begin position="135"/>
        <end position="154"/>
    </location>
</feature>
<name>A0ABN2NL62_9MICO</name>
<feature type="region of interest" description="Disordered" evidence="5">
    <location>
        <begin position="1"/>
        <end position="26"/>
    </location>
</feature>
<dbReference type="InterPro" id="IPR027469">
    <property type="entry name" value="Cation_efflux_TMD_sf"/>
</dbReference>
<organism evidence="8 9">
    <name type="scientific">Myceligenerans crystallogenes</name>
    <dbReference type="NCBI Taxonomy" id="316335"/>
    <lineage>
        <taxon>Bacteria</taxon>
        <taxon>Bacillati</taxon>
        <taxon>Actinomycetota</taxon>
        <taxon>Actinomycetes</taxon>
        <taxon>Micrococcales</taxon>
        <taxon>Promicromonosporaceae</taxon>
        <taxon>Myceligenerans</taxon>
    </lineage>
</organism>
<comment type="caution">
    <text evidence="8">The sequence shown here is derived from an EMBL/GenBank/DDBJ whole genome shotgun (WGS) entry which is preliminary data.</text>
</comment>
<protein>
    <submittedName>
        <fullName evidence="8">Cation diffusion facilitator family transporter</fullName>
    </submittedName>
</protein>
<dbReference type="InterPro" id="IPR058533">
    <property type="entry name" value="Cation_efflux_TM"/>
</dbReference>
<feature type="transmembrane region" description="Helical" evidence="6">
    <location>
        <begin position="32"/>
        <end position="53"/>
    </location>
</feature>
<feature type="transmembrane region" description="Helical" evidence="6">
    <location>
        <begin position="65"/>
        <end position="85"/>
    </location>
</feature>
<evidence type="ECO:0000256" key="6">
    <source>
        <dbReference type="SAM" id="Phobius"/>
    </source>
</evidence>
<comment type="subcellular location">
    <subcellularLocation>
        <location evidence="1">Membrane</location>
        <topology evidence="1">Multi-pass membrane protein</topology>
    </subcellularLocation>
</comment>
<evidence type="ECO:0000313" key="8">
    <source>
        <dbReference type="EMBL" id="GAA1873512.1"/>
    </source>
</evidence>
<evidence type="ECO:0000256" key="2">
    <source>
        <dbReference type="ARBA" id="ARBA00022692"/>
    </source>
</evidence>
<proteinExistence type="predicted"/>
<reference evidence="8 9" key="1">
    <citation type="journal article" date="2019" name="Int. J. Syst. Evol. Microbiol.">
        <title>The Global Catalogue of Microorganisms (GCM) 10K type strain sequencing project: providing services to taxonomists for standard genome sequencing and annotation.</title>
        <authorList>
            <consortium name="The Broad Institute Genomics Platform"/>
            <consortium name="The Broad Institute Genome Sequencing Center for Infectious Disease"/>
            <person name="Wu L."/>
            <person name="Ma J."/>
        </authorList>
    </citation>
    <scope>NUCLEOTIDE SEQUENCE [LARGE SCALE GENOMIC DNA]</scope>
    <source>
        <strain evidence="8 9">JCM 14326</strain>
    </source>
</reference>
<dbReference type="PANTHER" id="PTHR11562:SF17">
    <property type="entry name" value="RE54080P-RELATED"/>
    <property type="match status" value="1"/>
</dbReference>
<dbReference type="Gene3D" id="1.20.1510.10">
    <property type="entry name" value="Cation efflux protein transmembrane domain"/>
    <property type="match status" value="1"/>
</dbReference>
<keyword evidence="4 6" id="KW-0472">Membrane</keyword>
<dbReference type="SUPFAM" id="SSF161111">
    <property type="entry name" value="Cation efflux protein transmembrane domain-like"/>
    <property type="match status" value="1"/>
</dbReference>
<feature type="transmembrane region" description="Helical" evidence="6">
    <location>
        <begin position="166"/>
        <end position="191"/>
    </location>
</feature>
<dbReference type="Proteomes" id="UP001501094">
    <property type="component" value="Unassembled WGS sequence"/>
</dbReference>